<proteinExistence type="predicted"/>
<protein>
    <submittedName>
        <fullName evidence="1">Uncharacterized protein</fullName>
    </submittedName>
</protein>
<name>A0A9D4JC04_DREPO</name>
<evidence type="ECO:0000313" key="2">
    <source>
        <dbReference type="Proteomes" id="UP000828390"/>
    </source>
</evidence>
<reference evidence="1" key="1">
    <citation type="journal article" date="2019" name="bioRxiv">
        <title>The Genome of the Zebra Mussel, Dreissena polymorpha: A Resource for Invasive Species Research.</title>
        <authorList>
            <person name="McCartney M.A."/>
            <person name="Auch B."/>
            <person name="Kono T."/>
            <person name="Mallez S."/>
            <person name="Zhang Y."/>
            <person name="Obille A."/>
            <person name="Becker A."/>
            <person name="Abrahante J.E."/>
            <person name="Garbe J."/>
            <person name="Badalamenti J.P."/>
            <person name="Herman A."/>
            <person name="Mangelson H."/>
            <person name="Liachko I."/>
            <person name="Sullivan S."/>
            <person name="Sone E.D."/>
            <person name="Koren S."/>
            <person name="Silverstein K.A.T."/>
            <person name="Beckman K.B."/>
            <person name="Gohl D.M."/>
        </authorList>
    </citation>
    <scope>NUCLEOTIDE SEQUENCE</scope>
    <source>
        <strain evidence="1">Duluth1</strain>
        <tissue evidence="1">Whole animal</tissue>
    </source>
</reference>
<dbReference type="Proteomes" id="UP000828390">
    <property type="component" value="Unassembled WGS sequence"/>
</dbReference>
<dbReference type="EMBL" id="JAIWYP010000006">
    <property type="protein sequence ID" value="KAH3806240.1"/>
    <property type="molecule type" value="Genomic_DNA"/>
</dbReference>
<comment type="caution">
    <text evidence="1">The sequence shown here is derived from an EMBL/GenBank/DDBJ whole genome shotgun (WGS) entry which is preliminary data.</text>
</comment>
<reference evidence="1" key="2">
    <citation type="submission" date="2020-11" db="EMBL/GenBank/DDBJ databases">
        <authorList>
            <person name="McCartney M.A."/>
            <person name="Auch B."/>
            <person name="Kono T."/>
            <person name="Mallez S."/>
            <person name="Becker A."/>
            <person name="Gohl D.M."/>
            <person name="Silverstein K.A.T."/>
            <person name="Koren S."/>
            <person name="Bechman K.B."/>
            <person name="Herman A."/>
            <person name="Abrahante J.E."/>
            <person name="Garbe J."/>
        </authorList>
    </citation>
    <scope>NUCLEOTIDE SEQUENCE</scope>
    <source>
        <strain evidence="1">Duluth1</strain>
        <tissue evidence="1">Whole animal</tissue>
    </source>
</reference>
<organism evidence="1 2">
    <name type="scientific">Dreissena polymorpha</name>
    <name type="common">Zebra mussel</name>
    <name type="synonym">Mytilus polymorpha</name>
    <dbReference type="NCBI Taxonomy" id="45954"/>
    <lineage>
        <taxon>Eukaryota</taxon>
        <taxon>Metazoa</taxon>
        <taxon>Spiralia</taxon>
        <taxon>Lophotrochozoa</taxon>
        <taxon>Mollusca</taxon>
        <taxon>Bivalvia</taxon>
        <taxon>Autobranchia</taxon>
        <taxon>Heteroconchia</taxon>
        <taxon>Euheterodonta</taxon>
        <taxon>Imparidentia</taxon>
        <taxon>Neoheterodontei</taxon>
        <taxon>Myida</taxon>
        <taxon>Dreissenoidea</taxon>
        <taxon>Dreissenidae</taxon>
        <taxon>Dreissena</taxon>
    </lineage>
</organism>
<keyword evidence="2" id="KW-1185">Reference proteome</keyword>
<dbReference type="AlphaFoldDB" id="A0A9D4JC04"/>
<accession>A0A9D4JC04</accession>
<sequence length="141" mass="16235">MDITVTQPIKRFGLQHIKKHHPQSVKRFGHQNVKIHYPQPVKRFAHRQVKIHHPQLVKRFGHQHIKIHPLQPVKRFAHQNPPGSYNESALCMTTTGKCLASLKESKSAVLLMQDMDLTEKFVGKSLDEIGSIPFEGIFDDF</sequence>
<gene>
    <name evidence="1" type="ORF">DPMN_134559</name>
</gene>
<evidence type="ECO:0000313" key="1">
    <source>
        <dbReference type="EMBL" id="KAH3806240.1"/>
    </source>
</evidence>